<dbReference type="InterPro" id="IPR008972">
    <property type="entry name" value="Cupredoxin"/>
</dbReference>
<keyword evidence="6" id="KW-0472">Membrane</keyword>
<sequence length="140" mass="14709">MHRRRFLRRAGAAGTGVGVTAALAGCSGVGGDPGYDIGMVADGFRPASLTISVGDTVVWENTSSRTHTVTARRLPDGAAYFASGGYDDYDAARVAWQSDFGGALENGDRFSQTFTVPGEHYYVCIPHLDGGMVGTVTVEE</sequence>
<accession>A0ABD5UKA0</accession>
<feature type="domain" description="Blue (type 1) copper" evidence="7">
    <location>
        <begin position="44"/>
        <end position="139"/>
    </location>
</feature>
<comment type="caution">
    <text evidence="8">The sequence shown here is derived from an EMBL/GenBank/DDBJ whole genome shotgun (WGS) entry which is preliminary data.</text>
</comment>
<dbReference type="PANTHER" id="PTHR34192">
    <property type="entry name" value="PLASTOCYANIN MAJOR ISOFORM, CHLOROPLASTIC-RELATED"/>
    <property type="match status" value="1"/>
</dbReference>
<evidence type="ECO:0000256" key="5">
    <source>
        <dbReference type="ARBA" id="ARBA00023008"/>
    </source>
</evidence>
<proteinExistence type="predicted"/>
<evidence type="ECO:0000313" key="8">
    <source>
        <dbReference type="EMBL" id="MFC6889919.1"/>
    </source>
</evidence>
<evidence type="ECO:0000256" key="3">
    <source>
        <dbReference type="ARBA" id="ARBA00022723"/>
    </source>
</evidence>
<organism evidence="8 9">
    <name type="scientific">Halorubrum trueperi</name>
    <dbReference type="NCBI Taxonomy" id="2004704"/>
    <lineage>
        <taxon>Archaea</taxon>
        <taxon>Methanobacteriati</taxon>
        <taxon>Methanobacteriota</taxon>
        <taxon>Stenosarchaea group</taxon>
        <taxon>Halobacteria</taxon>
        <taxon>Halobacteriales</taxon>
        <taxon>Haloferacaceae</taxon>
        <taxon>Halorubrum</taxon>
    </lineage>
</organism>
<dbReference type="EMBL" id="JBHSXI010000012">
    <property type="protein sequence ID" value="MFC6889919.1"/>
    <property type="molecule type" value="Genomic_DNA"/>
</dbReference>
<dbReference type="SUPFAM" id="SSF49503">
    <property type="entry name" value="Cupredoxins"/>
    <property type="match status" value="1"/>
</dbReference>
<keyword evidence="5" id="KW-0186">Copper</keyword>
<keyword evidence="3" id="KW-0479">Metal-binding</keyword>
<dbReference type="Proteomes" id="UP001596333">
    <property type="component" value="Unassembled WGS sequence"/>
</dbReference>
<evidence type="ECO:0000256" key="2">
    <source>
        <dbReference type="ARBA" id="ARBA00022448"/>
    </source>
</evidence>
<dbReference type="AlphaFoldDB" id="A0ABD5UKA0"/>
<evidence type="ECO:0000256" key="4">
    <source>
        <dbReference type="ARBA" id="ARBA00022982"/>
    </source>
</evidence>
<dbReference type="GO" id="GO:0016020">
    <property type="term" value="C:membrane"/>
    <property type="evidence" value="ECO:0007669"/>
    <property type="project" value="UniProtKB-SubCell"/>
</dbReference>
<keyword evidence="9" id="KW-1185">Reference proteome</keyword>
<evidence type="ECO:0000256" key="1">
    <source>
        <dbReference type="ARBA" id="ARBA00004370"/>
    </source>
</evidence>
<evidence type="ECO:0000313" key="9">
    <source>
        <dbReference type="Proteomes" id="UP001596333"/>
    </source>
</evidence>
<evidence type="ECO:0000259" key="7">
    <source>
        <dbReference type="Pfam" id="PF00127"/>
    </source>
</evidence>
<name>A0ABD5UKA0_9EURY</name>
<dbReference type="RefSeq" id="WP_379769191.1">
    <property type="nucleotide sequence ID" value="NZ_JBHSXI010000012.1"/>
</dbReference>
<keyword evidence="4" id="KW-0249">Electron transport</keyword>
<dbReference type="Pfam" id="PF00127">
    <property type="entry name" value="Copper-bind"/>
    <property type="match status" value="1"/>
</dbReference>
<dbReference type="PANTHER" id="PTHR34192:SF10">
    <property type="entry name" value="PLASTOCYANIN MAJOR ISOFORM, CHLOROPLASTIC-RELATED"/>
    <property type="match status" value="1"/>
</dbReference>
<protein>
    <submittedName>
        <fullName evidence="8">Plastocyanin/azurin family copper-binding protein</fullName>
    </submittedName>
</protein>
<reference evidence="8 9" key="1">
    <citation type="journal article" date="2019" name="Int. J. Syst. Evol. Microbiol.">
        <title>The Global Catalogue of Microorganisms (GCM) 10K type strain sequencing project: providing services to taxonomists for standard genome sequencing and annotation.</title>
        <authorList>
            <consortium name="The Broad Institute Genomics Platform"/>
            <consortium name="The Broad Institute Genome Sequencing Center for Infectious Disease"/>
            <person name="Wu L."/>
            <person name="Ma J."/>
        </authorList>
    </citation>
    <scope>NUCLEOTIDE SEQUENCE [LARGE SCALE GENOMIC DNA]</scope>
    <source>
        <strain evidence="8 9">Y73</strain>
    </source>
</reference>
<comment type="subcellular location">
    <subcellularLocation>
        <location evidence="1">Membrane</location>
    </subcellularLocation>
</comment>
<dbReference type="PROSITE" id="PS51257">
    <property type="entry name" value="PROKAR_LIPOPROTEIN"/>
    <property type="match status" value="1"/>
</dbReference>
<evidence type="ECO:0000256" key="6">
    <source>
        <dbReference type="ARBA" id="ARBA00023136"/>
    </source>
</evidence>
<dbReference type="Gene3D" id="2.60.40.420">
    <property type="entry name" value="Cupredoxins - blue copper proteins"/>
    <property type="match status" value="1"/>
</dbReference>
<keyword evidence="2" id="KW-0813">Transport</keyword>
<gene>
    <name evidence="8" type="ORF">ACFQEY_12950</name>
</gene>
<dbReference type="InterPro" id="IPR000923">
    <property type="entry name" value="BlueCu_1"/>
</dbReference>
<dbReference type="PROSITE" id="PS00196">
    <property type="entry name" value="COPPER_BLUE"/>
    <property type="match status" value="1"/>
</dbReference>
<dbReference type="InterPro" id="IPR028871">
    <property type="entry name" value="BlueCu_1_BS"/>
</dbReference>
<dbReference type="GO" id="GO:0046872">
    <property type="term" value="F:metal ion binding"/>
    <property type="evidence" value="ECO:0007669"/>
    <property type="project" value="UniProtKB-KW"/>
</dbReference>